<dbReference type="InterPro" id="IPR012340">
    <property type="entry name" value="NA-bd_OB-fold"/>
</dbReference>
<proteinExistence type="predicted"/>
<feature type="region of interest" description="Disordered" evidence="6">
    <location>
        <begin position="176"/>
        <end position="202"/>
    </location>
</feature>
<keyword evidence="9" id="KW-1185">Reference proteome</keyword>
<feature type="region of interest" description="Disordered" evidence="6">
    <location>
        <begin position="1678"/>
        <end position="1802"/>
    </location>
</feature>
<feature type="domain" description="S1 motif" evidence="7">
    <location>
        <begin position="584"/>
        <end position="653"/>
    </location>
</feature>
<dbReference type="SMART" id="SM00386">
    <property type="entry name" value="HAT"/>
    <property type="match status" value="5"/>
</dbReference>
<dbReference type="Proteomes" id="UP001149813">
    <property type="component" value="Unassembled WGS sequence"/>
</dbReference>
<feature type="compositionally biased region" description="Basic and acidic residues" evidence="6">
    <location>
        <begin position="1"/>
        <end position="10"/>
    </location>
</feature>
<dbReference type="CDD" id="cd05693">
    <property type="entry name" value="S1_Rrp5_repeat_hs1_sc1"/>
    <property type="match status" value="1"/>
</dbReference>
<feature type="domain" description="S1 motif" evidence="7">
    <location>
        <begin position="864"/>
        <end position="935"/>
    </location>
</feature>
<feature type="compositionally biased region" description="Basic and acidic residues" evidence="6">
    <location>
        <begin position="48"/>
        <end position="61"/>
    </location>
</feature>
<dbReference type="InterPro" id="IPR011990">
    <property type="entry name" value="TPR-like_helical_dom_sf"/>
</dbReference>
<feature type="domain" description="S1 motif" evidence="7">
    <location>
        <begin position="134"/>
        <end position="206"/>
    </location>
</feature>
<dbReference type="FunFam" id="1.25.40.10:FF:000065">
    <property type="entry name" value="Programmed cell death 11"/>
    <property type="match status" value="1"/>
</dbReference>
<reference evidence="8" key="1">
    <citation type="submission" date="2022-07" db="EMBL/GenBank/DDBJ databases">
        <title>Phylogenomic reconstructions and comparative analyses of Kickxellomycotina fungi.</title>
        <authorList>
            <person name="Reynolds N.K."/>
            <person name="Stajich J.E."/>
            <person name="Barry K."/>
            <person name="Grigoriev I.V."/>
            <person name="Crous P."/>
            <person name="Smith M.E."/>
        </authorList>
    </citation>
    <scope>NUCLEOTIDE SEQUENCE</scope>
    <source>
        <strain evidence="8">NBRC 32514</strain>
    </source>
</reference>
<dbReference type="EMBL" id="JANBOJ010000006">
    <property type="protein sequence ID" value="KAJ1725408.1"/>
    <property type="molecule type" value="Genomic_DNA"/>
</dbReference>
<comment type="caution">
    <text evidence="8">The sequence shown here is derived from an EMBL/GenBank/DDBJ whole genome shotgun (WGS) entry which is preliminary data.</text>
</comment>
<feature type="compositionally biased region" description="Basic residues" evidence="6">
    <location>
        <begin position="92"/>
        <end position="101"/>
    </location>
</feature>
<keyword evidence="2" id="KW-0698">rRNA processing</keyword>
<dbReference type="InterPro" id="IPR048059">
    <property type="entry name" value="Rrp5_S1_rpt_hs1_sc1"/>
</dbReference>
<dbReference type="PANTHER" id="PTHR23270">
    <property type="entry name" value="PROGRAMMED CELL DEATH PROTEIN 11 PRE-RRNA PROCESSING PROTEIN RRP5"/>
    <property type="match status" value="1"/>
</dbReference>
<dbReference type="FunFam" id="2.40.50.140:FF:000103">
    <property type="entry name" value="protein RRP5 homolog"/>
    <property type="match status" value="2"/>
</dbReference>
<evidence type="ECO:0000256" key="2">
    <source>
        <dbReference type="ARBA" id="ARBA00022552"/>
    </source>
</evidence>
<feature type="compositionally biased region" description="Basic residues" evidence="6">
    <location>
        <begin position="1788"/>
        <end position="1800"/>
    </location>
</feature>
<feature type="compositionally biased region" description="Acidic residues" evidence="6">
    <location>
        <begin position="1728"/>
        <end position="1741"/>
    </location>
</feature>
<evidence type="ECO:0000313" key="9">
    <source>
        <dbReference type="Proteomes" id="UP001149813"/>
    </source>
</evidence>
<feature type="domain" description="S1 motif" evidence="7">
    <location>
        <begin position="268"/>
        <end position="343"/>
    </location>
</feature>
<gene>
    <name evidence="8" type="primary">RRP5</name>
    <name evidence="8" type="ORF">LPJ53_000446</name>
</gene>
<dbReference type="GO" id="GO:0003723">
    <property type="term" value="F:RNA binding"/>
    <property type="evidence" value="ECO:0007669"/>
    <property type="project" value="TreeGrafter"/>
</dbReference>
<dbReference type="Gene3D" id="2.40.50.140">
    <property type="entry name" value="Nucleic acid-binding proteins"/>
    <property type="match status" value="8"/>
</dbReference>
<keyword evidence="3" id="KW-0597">Phosphoprotein</keyword>
<dbReference type="GO" id="GO:0006364">
    <property type="term" value="P:rRNA processing"/>
    <property type="evidence" value="ECO:0007669"/>
    <property type="project" value="UniProtKB-KW"/>
</dbReference>
<dbReference type="InterPro" id="IPR057300">
    <property type="entry name" value="OB_Rrp5"/>
</dbReference>
<dbReference type="InterPro" id="IPR045209">
    <property type="entry name" value="Rrp5"/>
</dbReference>
<feature type="domain" description="S1 motif" evidence="7">
    <location>
        <begin position="1296"/>
        <end position="1373"/>
    </location>
</feature>
<accession>A0A9W7Y7L2</accession>
<dbReference type="GO" id="GO:0032040">
    <property type="term" value="C:small-subunit processome"/>
    <property type="evidence" value="ECO:0007669"/>
    <property type="project" value="TreeGrafter"/>
</dbReference>
<dbReference type="OrthoDB" id="412781at2759"/>
<feature type="compositionally biased region" description="Acidic residues" evidence="6">
    <location>
        <begin position="109"/>
        <end position="118"/>
    </location>
</feature>
<dbReference type="Pfam" id="PF23459">
    <property type="entry name" value="S1_RRP5"/>
    <property type="match status" value="1"/>
</dbReference>
<feature type="compositionally biased region" description="Acidic residues" evidence="6">
    <location>
        <begin position="1681"/>
        <end position="1721"/>
    </location>
</feature>
<feature type="region of interest" description="Disordered" evidence="6">
    <location>
        <begin position="1"/>
        <end position="118"/>
    </location>
</feature>
<dbReference type="PROSITE" id="PS50126">
    <property type="entry name" value="S1"/>
    <property type="match status" value="12"/>
</dbReference>
<dbReference type="Pfam" id="PF24682">
    <property type="entry name" value="OB_RRP5"/>
    <property type="match status" value="1"/>
</dbReference>
<comment type="subcellular location">
    <subcellularLocation>
        <location evidence="1">Nucleus</location>
        <location evidence="1">Nucleolus</location>
    </subcellularLocation>
</comment>
<organism evidence="8 9">
    <name type="scientific">Coemansia erecta</name>
    <dbReference type="NCBI Taxonomy" id="147472"/>
    <lineage>
        <taxon>Eukaryota</taxon>
        <taxon>Fungi</taxon>
        <taxon>Fungi incertae sedis</taxon>
        <taxon>Zoopagomycota</taxon>
        <taxon>Kickxellomycotina</taxon>
        <taxon>Kickxellomycetes</taxon>
        <taxon>Kickxellales</taxon>
        <taxon>Kickxellaceae</taxon>
        <taxon>Coemansia</taxon>
    </lineage>
</organism>
<dbReference type="SMART" id="SM00316">
    <property type="entry name" value="S1"/>
    <property type="match status" value="14"/>
</dbReference>
<evidence type="ECO:0000256" key="3">
    <source>
        <dbReference type="ARBA" id="ARBA00022553"/>
    </source>
</evidence>
<dbReference type="InterPro" id="IPR003029">
    <property type="entry name" value="S1_domain"/>
</dbReference>
<evidence type="ECO:0000259" key="7">
    <source>
        <dbReference type="PROSITE" id="PS50126"/>
    </source>
</evidence>
<feature type="domain" description="S1 motif" evidence="7">
    <location>
        <begin position="1600"/>
        <end position="1671"/>
    </location>
</feature>
<feature type="compositionally biased region" description="Acidic residues" evidence="6">
    <location>
        <begin position="178"/>
        <end position="193"/>
    </location>
</feature>
<dbReference type="Gene3D" id="1.25.40.10">
    <property type="entry name" value="Tetratricopeptide repeat domain"/>
    <property type="match status" value="1"/>
</dbReference>
<feature type="domain" description="S1 motif" evidence="7">
    <location>
        <begin position="1174"/>
        <end position="1256"/>
    </location>
</feature>
<sequence length="2091" mass="224549">MVGTKSDKKAQALNGGADSAKTPKNKKHSAEITGDFPRGGSSALTPLELREISRQAEREVLFTDGVTSTVSGSKRRHNVEDAETGSADAQRKSKKKSKKPSAKTPEAAAEGDDDDDIENVSPVESLSFKKLTKGAVLLGCISAIQELQLRVSLPNGLVGVVPITSISPELTALVEKAAEEEEDSDDEDSMEVDSESKDDPLDLSTRFHIGQYVKCSIAELGGDSGDSSKRKSNKDKAKAGFSPSHRIELTLVPEEINSRIDPDDLCIGQILTASVKSAEDRGYVLNAGFASNAATAVFLPTSAANAWIERWMPGSSELRVGQLVEAAITKITSDKSSIQVSIAPTTVAQATVRDFYKTMASVQPGQLIPATVMKIWDRGLSLRFMGFYDCCADLTGIGMGSATDKKSIEETYKPASTVDVRVLYVSLTAAAKTVIVSTLPHIVSLSPRPAPTGYENSKAARLANIDETDAAVEADDVTKDDGLWPIPYGTVIDGCTVVNAISKVGVLLQIPSVSSVKAFATSANLVDEGSDRPTINRHSGSYRIDTIHRVRVVGYDAIDAVVRVSLRPSVVEERFFSFADTKPGDVISGTCKRLSDNGLEVAISANVNGFVHRGDLSDTKLKHPELLFKEGKPVACRVLKVLKDKQSVLLTCRKSLVQSKLPVVYGYTEAEGAVPGAITMATVGRETKGGHIVSFYQGTHGFVATDPSKKLSAGQAIKCRILWTNPEKRRITISVNTDNDVELDELLQKSRANSSTEFSTDLSQVSVGQVVGGTVTRVLEDYILLRLDGSNVRASVSKGHLSDHCGSILNTVMARISTGTHLPELVITNVLATKGRVNASAKPALIKAAKAGCLPASTEEFVAGKTLVGWVSNAATFGVFVSFANSVSVLAPLDMLSDRFVAAPSELFFRDQTVVVSVTKVEKAESGTKVFVSLKGSAADPAATGFVAPTDYLLGYFDALEGDAETTVVDAIGTKSQITVKQKLPYGLVVSPVGGDSLPESFSGFITTDQAKEQTDQVSEGTVVAACILDVDSSKKIADYSLRGALVDADTLAKGKDSLKALNKAVKKAQETDVVIEIVKEDYLVLSMPQFGNAIAFASTKTYNDCSKPFTRYKVGQSLKGVPVRVAGSGKRTLVVLRRGSDSDISNSRSTGSKRAAVDPVDPAVVFFEDCQPGSRFKARVVDISGSQANLELASNIKARLHISELMDDISPAAASAKSSNEVFAAAGVSAGKTILVKLLGVHNSKTEKFLPISHRLSPQKTTIEATIRPSEMAAAAGTVLGDEIRLATTNTIEVGQVVRGFVKGVTEANGSQVASVMIYVGLSLVGFLPITAATSSIAVASSPEQFFTPGLPIEVQVAEVNTKSNFVMLLPHGKYAAGVEKPLTSLEQLVPGTRIITSVTGSNAFSLFTGINVVETDADSGISNVEFVHGNVHQFNISDTLSSSPLEKYSKGQVLEAVVLEVSNPGNTDSMRVNLSLRPSVLSPEEHPASEVEDPLIGSASDVSVGQIIHGFVRNTTDVGCFISVGPQMTARAIISELSDEYIRDVKSAFPVGKLVTAVVIDANASSNKISLSLRASRIGSSDGSANITQRRLDQIEIGETLKGTITRIEHYGVFIKPDDSFVTGLCYVREIADSEVPPDPKALYEVGDRVLAKVLKVDAAANRLALGLKASYFAKESNDDSNDEDDEDDSNDEEESSGESEDDAESDDNSAESDDDIMDADSGSSDADDVESDSDIEMEDVSKPALAVSGGFQWGDDAADSDAASSRASDSGSDSDSDNDDDARQTKKKSKKDKRSKMQKITQDITAELSEQTPQAAADFERLIVGSPNSSFIWLQFMAYYLSQSETEQARAVAERALKTIVPSEEQEKMNVWVALLNLEHRFGTRDTLEAALKRATQFMNPKHVYLQMAKIYERADQYADAESMHKTAISKFSGSCKVWVLFGLFYLKNSKVTESRDLLARALRTLPKRKHIKAITQFGQMEFKHGEPERGRTVFEGILGTYPKRVDLWSVYLDMEVKAASDSGSDGDAQRWDPARKLFARVTSMKHSSKKMKFFFKKWLAFEKSHGSDETVEHVKQKALEYVNSLSS</sequence>
<protein>
    <submittedName>
        <fullName evidence="8">rRNA biogenesis protein rrp5</fullName>
    </submittedName>
</protein>
<evidence type="ECO:0000313" key="8">
    <source>
        <dbReference type="EMBL" id="KAJ1725408.1"/>
    </source>
</evidence>
<dbReference type="PANTHER" id="PTHR23270:SF10">
    <property type="entry name" value="PROTEIN RRP5 HOMOLOG"/>
    <property type="match status" value="1"/>
</dbReference>
<dbReference type="InterPro" id="IPR003107">
    <property type="entry name" value="HAT"/>
</dbReference>
<evidence type="ECO:0000256" key="1">
    <source>
        <dbReference type="ARBA" id="ARBA00004604"/>
    </source>
</evidence>
<dbReference type="SUPFAM" id="SSF48452">
    <property type="entry name" value="TPR-like"/>
    <property type="match status" value="2"/>
</dbReference>
<feature type="domain" description="S1 motif" evidence="7">
    <location>
        <begin position="1507"/>
        <end position="1576"/>
    </location>
</feature>
<feature type="domain" description="S1 motif" evidence="7">
    <location>
        <begin position="768"/>
        <end position="842"/>
    </location>
</feature>
<dbReference type="SUPFAM" id="SSF50249">
    <property type="entry name" value="Nucleic acid-binding proteins"/>
    <property type="match status" value="9"/>
</dbReference>
<evidence type="ECO:0000256" key="6">
    <source>
        <dbReference type="SAM" id="MobiDB-lite"/>
    </source>
</evidence>
<dbReference type="Pfam" id="PF00575">
    <property type="entry name" value="S1"/>
    <property type="match status" value="2"/>
</dbReference>
<feature type="domain" description="S1 motif" evidence="7">
    <location>
        <begin position="1388"/>
        <end position="1479"/>
    </location>
</feature>
<dbReference type="InterPro" id="IPR057302">
    <property type="entry name" value="Rrp5_S1"/>
</dbReference>
<evidence type="ECO:0000256" key="5">
    <source>
        <dbReference type="ARBA" id="ARBA00023242"/>
    </source>
</evidence>
<feature type="domain" description="S1 motif" evidence="7">
    <location>
        <begin position="489"/>
        <end position="567"/>
    </location>
</feature>
<feature type="domain" description="S1 motif" evidence="7">
    <location>
        <begin position="676"/>
        <end position="736"/>
    </location>
</feature>
<keyword evidence="5" id="KW-0539">Nucleus</keyword>
<dbReference type="FunFam" id="2.40.50.140:FF:000155">
    <property type="entry name" value="rRNA biogenesis protein RRP5"/>
    <property type="match status" value="1"/>
</dbReference>
<name>A0A9W7Y7L2_9FUNG</name>
<feature type="compositionally biased region" description="Low complexity" evidence="6">
    <location>
        <begin position="1763"/>
        <end position="1774"/>
    </location>
</feature>
<evidence type="ECO:0000256" key="4">
    <source>
        <dbReference type="ARBA" id="ARBA00022737"/>
    </source>
</evidence>
<keyword evidence="4" id="KW-0677">Repeat</keyword>